<protein>
    <recommendedName>
        <fullName evidence="2">Disease resistance protein At4g27190-like leucine-rich repeats domain-containing protein</fullName>
    </recommendedName>
</protein>
<evidence type="ECO:0000259" key="2">
    <source>
        <dbReference type="Pfam" id="PF23247"/>
    </source>
</evidence>
<feature type="domain" description="Disease resistance protein At4g27190-like leucine-rich repeats" evidence="2">
    <location>
        <begin position="160"/>
        <end position="265"/>
    </location>
</feature>
<keyword evidence="4" id="KW-1185">Reference proteome</keyword>
<dbReference type="InterPro" id="IPR057135">
    <property type="entry name" value="At4g27190-like_LRR"/>
</dbReference>
<dbReference type="Gene3D" id="3.80.10.10">
    <property type="entry name" value="Ribonuclease Inhibitor"/>
    <property type="match status" value="1"/>
</dbReference>
<proteinExistence type="predicted"/>
<reference evidence="4" key="1">
    <citation type="journal article" date="2020" name="Nat. Genet.">
        <title>Genomic diversifications of five Gossypium allopolyploid species and their impact on cotton improvement.</title>
        <authorList>
            <person name="Chen Z.J."/>
            <person name="Sreedasyam A."/>
            <person name="Ando A."/>
            <person name="Song Q."/>
            <person name="De Santiago L.M."/>
            <person name="Hulse-Kemp A.M."/>
            <person name="Ding M."/>
            <person name="Ye W."/>
            <person name="Kirkbride R.C."/>
            <person name="Jenkins J."/>
            <person name="Plott C."/>
            <person name="Lovell J."/>
            <person name="Lin Y.M."/>
            <person name="Vaughn R."/>
            <person name="Liu B."/>
            <person name="Simpson S."/>
            <person name="Scheffler B.E."/>
            <person name="Wen L."/>
            <person name="Saski C.A."/>
            <person name="Grover C.E."/>
            <person name="Hu G."/>
            <person name="Conover J.L."/>
            <person name="Carlson J.W."/>
            <person name="Shu S."/>
            <person name="Boston L.B."/>
            <person name="Williams M."/>
            <person name="Peterson D.G."/>
            <person name="McGee K."/>
            <person name="Jones D.C."/>
            <person name="Wendel J.F."/>
            <person name="Stelly D.M."/>
            <person name="Grimwood J."/>
            <person name="Schmutz J."/>
        </authorList>
    </citation>
    <scope>NUCLEOTIDE SEQUENCE [LARGE SCALE GENOMIC DNA]</scope>
    <source>
        <strain evidence="4">cv. 3-79</strain>
    </source>
</reference>
<gene>
    <name evidence="3" type="ORF">ES319_A10G241400v1</name>
</gene>
<feature type="domain" description="Disease resistance protein At4g27190-like leucine-rich repeats" evidence="2">
    <location>
        <begin position="111"/>
        <end position="158"/>
    </location>
</feature>
<dbReference type="PANTHER" id="PTHR33463">
    <property type="entry name" value="NB-ARC DOMAIN-CONTAINING PROTEIN-RELATED"/>
    <property type="match status" value="1"/>
</dbReference>
<accession>A0A5J5U801</accession>
<dbReference type="SUPFAM" id="SSF52047">
    <property type="entry name" value="RNI-like"/>
    <property type="match status" value="1"/>
</dbReference>
<dbReference type="OrthoDB" id="1000843at2759"/>
<keyword evidence="1" id="KW-0611">Plant defense</keyword>
<dbReference type="InterPro" id="IPR032675">
    <property type="entry name" value="LRR_dom_sf"/>
</dbReference>
<name>A0A5J5U801_GOSBA</name>
<dbReference type="AlphaFoldDB" id="A0A5J5U801"/>
<dbReference type="PANTHER" id="PTHR33463:SF167">
    <property type="entry name" value="PUTATIVE-RELATED"/>
    <property type="match status" value="1"/>
</dbReference>
<dbReference type="Proteomes" id="UP000327439">
    <property type="component" value="Chromosome A10"/>
</dbReference>
<sequence>MLKKLKTDGSALLKVVASEHLRLIKGANGNEQPVLLGKEVIPNLEELELLNFDDIDRFSPDLFQEIKVFVARGGSRSTSFIFPFVRRFYNLDSIELSDFNFKYVIPCKGDVGTLSPIKNLKLGHSKNLKHIWRKDSELGHILSNLQTLTVRGCNDLINFRASSSSLQNLTILNVSYCKMMTNLVTPSVLKNLVQLATMRVENCIKMTEIVGNEGDLHQTIVVSKLKCLQLSNLQSLTSFCPGSYTFNFPCLKELVVEWCPRLKIFSEGILSTPQLQRVKQSHYFEKWSWTSDLNTTIQQLYIEKVQS</sequence>
<dbReference type="InterPro" id="IPR050905">
    <property type="entry name" value="Plant_NBS-LRR"/>
</dbReference>
<dbReference type="Pfam" id="PF23247">
    <property type="entry name" value="LRR_RPS2"/>
    <property type="match status" value="2"/>
</dbReference>
<evidence type="ECO:0000313" key="3">
    <source>
        <dbReference type="EMBL" id="KAB2063786.1"/>
    </source>
</evidence>
<organism evidence="3 4">
    <name type="scientific">Gossypium barbadense</name>
    <name type="common">Sea Island cotton</name>
    <name type="synonym">Hibiscus barbadensis</name>
    <dbReference type="NCBI Taxonomy" id="3634"/>
    <lineage>
        <taxon>Eukaryota</taxon>
        <taxon>Viridiplantae</taxon>
        <taxon>Streptophyta</taxon>
        <taxon>Embryophyta</taxon>
        <taxon>Tracheophyta</taxon>
        <taxon>Spermatophyta</taxon>
        <taxon>Magnoliopsida</taxon>
        <taxon>eudicotyledons</taxon>
        <taxon>Gunneridae</taxon>
        <taxon>Pentapetalae</taxon>
        <taxon>rosids</taxon>
        <taxon>malvids</taxon>
        <taxon>Malvales</taxon>
        <taxon>Malvaceae</taxon>
        <taxon>Malvoideae</taxon>
        <taxon>Gossypium</taxon>
    </lineage>
</organism>
<dbReference type="EMBL" id="CM018211">
    <property type="protein sequence ID" value="KAB2063786.1"/>
    <property type="molecule type" value="Genomic_DNA"/>
</dbReference>
<evidence type="ECO:0000313" key="4">
    <source>
        <dbReference type="Proteomes" id="UP000327439"/>
    </source>
</evidence>
<evidence type="ECO:0000256" key="1">
    <source>
        <dbReference type="ARBA" id="ARBA00022821"/>
    </source>
</evidence>